<evidence type="ECO:0000256" key="4">
    <source>
        <dbReference type="SAM" id="Phobius"/>
    </source>
</evidence>
<dbReference type="Pfam" id="PF00672">
    <property type="entry name" value="HAMP"/>
    <property type="match status" value="1"/>
</dbReference>
<name>A0A7Y9DPW4_9ACTN</name>
<dbReference type="InterPro" id="IPR036457">
    <property type="entry name" value="PPM-type-like_dom_sf"/>
</dbReference>
<protein>
    <submittedName>
        <fullName evidence="6">Sigma-B regulation protein RsbU (Phosphoserine phosphatase)</fullName>
        <ecNumber evidence="6">3.1.3.3</ecNumber>
    </submittedName>
</protein>
<proteinExistence type="predicted"/>
<dbReference type="InterPro" id="IPR003660">
    <property type="entry name" value="HAMP_dom"/>
</dbReference>
<dbReference type="PROSITE" id="PS50885">
    <property type="entry name" value="HAMP"/>
    <property type="match status" value="1"/>
</dbReference>
<dbReference type="GO" id="GO:0016791">
    <property type="term" value="F:phosphatase activity"/>
    <property type="evidence" value="ECO:0007669"/>
    <property type="project" value="TreeGrafter"/>
</dbReference>
<reference evidence="6 7" key="1">
    <citation type="submission" date="2020-07" db="EMBL/GenBank/DDBJ databases">
        <title>Sequencing the genomes of 1000 actinobacteria strains.</title>
        <authorList>
            <person name="Klenk H.-P."/>
        </authorList>
    </citation>
    <scope>NUCLEOTIDE SEQUENCE [LARGE SCALE GENOMIC DNA]</scope>
    <source>
        <strain evidence="6 7">DSM 7487</strain>
    </source>
</reference>
<evidence type="ECO:0000256" key="2">
    <source>
        <dbReference type="ARBA" id="ARBA00022801"/>
    </source>
</evidence>
<accession>A0A7Y9DPW4</accession>
<dbReference type="SMART" id="SM00304">
    <property type="entry name" value="HAMP"/>
    <property type="match status" value="1"/>
</dbReference>
<evidence type="ECO:0000256" key="3">
    <source>
        <dbReference type="ARBA" id="ARBA00022989"/>
    </source>
</evidence>
<dbReference type="RefSeq" id="WP_179754966.1">
    <property type="nucleotide sequence ID" value="NZ_BAAAGN010000026.1"/>
</dbReference>
<sequence length="596" mass="62695">MSVARRGAPHARPRPTGPLRLLPTRWSLARWSLTRLVLVASAVALVVVLATGALLLSSTQGVSVARSRQSAAQDARQSLAQLTTSYVDQETGLRGYLVNGDPRLLEPLNTAQTTLPRLEREVRRSAAALGARAGLVDAPMAAHDVWARYAAVQRQRVLDGDRAGATELSETLRGKGLFDRVRAGSAALDGWLAREEAQEQHRVRALQRRLQVVLVVAVAALAVALVAGFLVLWRGVTTPLARLARASRAVADGDLAAELPAGGTTEVQALAGGVAAMRDRLTADLWRTRRALEALAQGDPALDALQRDLLGPGQGESWAPSGAGPALPLRWPDLDVQVRVEPAEGVLAGDWCDVFEVGATRVAVVVGDVAGHGPVSAVFAYRLKHVLRTALTLVPSPGEALGAVARRLSGVDAELFATLVVAVVDRAAGQLTCVNAGHPAGLLTAADPAVAAPVAAPVVAPVVAPGARPGQERHVLLEQPGAGDGPGGTGWWRELPATGPILSPVLPDAQWSEVVLPFPPGQQLLLFTDGVLETRDRQGREFGPEGVLRAVRDSHRQRSGRVVDAVEAAAVRHGDFAARVDDHTLLSLTRRRAGDG</sequence>
<keyword evidence="4" id="KW-0472">Membrane</keyword>
<dbReference type="EMBL" id="JACCBB010000001">
    <property type="protein sequence ID" value="NYD24523.1"/>
    <property type="molecule type" value="Genomic_DNA"/>
</dbReference>
<dbReference type="InterPro" id="IPR052016">
    <property type="entry name" value="Bact_Sigma-Reg"/>
</dbReference>
<evidence type="ECO:0000259" key="5">
    <source>
        <dbReference type="PROSITE" id="PS50885"/>
    </source>
</evidence>
<dbReference type="PANTHER" id="PTHR43156">
    <property type="entry name" value="STAGE II SPORULATION PROTEIN E-RELATED"/>
    <property type="match status" value="1"/>
</dbReference>
<feature type="transmembrane region" description="Helical" evidence="4">
    <location>
        <begin position="212"/>
        <end position="233"/>
    </location>
</feature>
<dbReference type="Gene3D" id="6.10.340.10">
    <property type="match status" value="1"/>
</dbReference>
<organism evidence="6 7">
    <name type="scientific">Kineococcus aurantiacus</name>
    <dbReference type="NCBI Taxonomy" id="37633"/>
    <lineage>
        <taxon>Bacteria</taxon>
        <taxon>Bacillati</taxon>
        <taxon>Actinomycetota</taxon>
        <taxon>Actinomycetes</taxon>
        <taxon>Kineosporiales</taxon>
        <taxon>Kineosporiaceae</taxon>
        <taxon>Kineococcus</taxon>
    </lineage>
</organism>
<dbReference type="GO" id="GO:0016020">
    <property type="term" value="C:membrane"/>
    <property type="evidence" value="ECO:0007669"/>
    <property type="project" value="InterPro"/>
</dbReference>
<keyword evidence="2 6" id="KW-0378">Hydrolase</keyword>
<dbReference type="Gene3D" id="3.60.40.10">
    <property type="entry name" value="PPM-type phosphatase domain"/>
    <property type="match status" value="1"/>
</dbReference>
<dbReference type="AlphaFoldDB" id="A0A7Y9DPW4"/>
<evidence type="ECO:0000256" key="1">
    <source>
        <dbReference type="ARBA" id="ARBA00022692"/>
    </source>
</evidence>
<evidence type="ECO:0000313" key="6">
    <source>
        <dbReference type="EMBL" id="NYD24523.1"/>
    </source>
</evidence>
<evidence type="ECO:0000313" key="7">
    <source>
        <dbReference type="Proteomes" id="UP000521922"/>
    </source>
</evidence>
<dbReference type="InterPro" id="IPR007891">
    <property type="entry name" value="CHASE3"/>
</dbReference>
<dbReference type="SMART" id="SM00331">
    <property type="entry name" value="PP2C_SIG"/>
    <property type="match status" value="1"/>
</dbReference>
<dbReference type="Proteomes" id="UP000521922">
    <property type="component" value="Unassembled WGS sequence"/>
</dbReference>
<dbReference type="SUPFAM" id="SSF158472">
    <property type="entry name" value="HAMP domain-like"/>
    <property type="match status" value="1"/>
</dbReference>
<dbReference type="CDD" id="cd06225">
    <property type="entry name" value="HAMP"/>
    <property type="match status" value="1"/>
</dbReference>
<dbReference type="Pfam" id="PF07228">
    <property type="entry name" value="SpoIIE"/>
    <property type="match status" value="2"/>
</dbReference>
<keyword evidence="3 4" id="KW-1133">Transmembrane helix</keyword>
<dbReference type="Pfam" id="PF05227">
    <property type="entry name" value="CHASE3"/>
    <property type="match status" value="1"/>
</dbReference>
<dbReference type="GO" id="GO:0007165">
    <property type="term" value="P:signal transduction"/>
    <property type="evidence" value="ECO:0007669"/>
    <property type="project" value="InterPro"/>
</dbReference>
<keyword evidence="1 4" id="KW-0812">Transmembrane</keyword>
<feature type="domain" description="HAMP" evidence="5">
    <location>
        <begin position="234"/>
        <end position="286"/>
    </location>
</feature>
<dbReference type="EC" id="3.1.3.3" evidence="6"/>
<feature type="transmembrane region" description="Helical" evidence="4">
    <location>
        <begin position="36"/>
        <end position="56"/>
    </location>
</feature>
<keyword evidence="7" id="KW-1185">Reference proteome</keyword>
<comment type="caution">
    <text evidence="6">The sequence shown here is derived from an EMBL/GenBank/DDBJ whole genome shotgun (WGS) entry which is preliminary data.</text>
</comment>
<gene>
    <name evidence="6" type="ORF">BJ968_004063</name>
</gene>
<dbReference type="PANTHER" id="PTHR43156:SF2">
    <property type="entry name" value="STAGE II SPORULATION PROTEIN E"/>
    <property type="match status" value="1"/>
</dbReference>
<dbReference type="InterPro" id="IPR001932">
    <property type="entry name" value="PPM-type_phosphatase-like_dom"/>
</dbReference>